<protein>
    <recommendedName>
        <fullName evidence="4">ABC transporter domain-containing protein</fullName>
    </recommendedName>
</protein>
<dbReference type="PROSITE" id="PS50893">
    <property type="entry name" value="ABC_TRANSPORTER_2"/>
    <property type="match status" value="1"/>
</dbReference>
<dbReference type="SMART" id="SM00382">
    <property type="entry name" value="AAA"/>
    <property type="match status" value="1"/>
</dbReference>
<dbReference type="InterPro" id="IPR003439">
    <property type="entry name" value="ABC_transporter-like_ATP-bd"/>
</dbReference>
<dbReference type="InParanoid" id="A0A6C2YIL7"/>
<evidence type="ECO:0000313" key="5">
    <source>
        <dbReference type="EMBL" id="VIP01099.1"/>
    </source>
</evidence>
<evidence type="ECO:0000256" key="3">
    <source>
        <dbReference type="ARBA" id="ARBA00022840"/>
    </source>
</evidence>
<reference evidence="5" key="1">
    <citation type="submission" date="2019-04" db="EMBL/GenBank/DDBJ databases">
        <authorList>
            <consortium name="Science for Life Laboratories"/>
        </authorList>
    </citation>
    <scope>NUCLEOTIDE SEQUENCE</scope>
    <source>
        <strain evidence="5">MBLW1</strain>
    </source>
</reference>
<evidence type="ECO:0000256" key="1">
    <source>
        <dbReference type="ARBA" id="ARBA00022448"/>
    </source>
</evidence>
<proteinExistence type="predicted"/>
<dbReference type="PANTHER" id="PTHR42939:SF1">
    <property type="entry name" value="ABC TRANSPORTER ATP-BINDING PROTEIN ALBC-RELATED"/>
    <property type="match status" value="1"/>
</dbReference>
<dbReference type="InterPro" id="IPR003593">
    <property type="entry name" value="AAA+_ATPase"/>
</dbReference>
<dbReference type="GO" id="GO:0005524">
    <property type="term" value="F:ATP binding"/>
    <property type="evidence" value="ECO:0007669"/>
    <property type="project" value="UniProtKB-KW"/>
</dbReference>
<dbReference type="SUPFAM" id="SSF52540">
    <property type="entry name" value="P-loop containing nucleoside triphosphate hydrolases"/>
    <property type="match status" value="1"/>
</dbReference>
<evidence type="ECO:0000313" key="6">
    <source>
        <dbReference type="Proteomes" id="UP000464378"/>
    </source>
</evidence>
<keyword evidence="1" id="KW-0813">Transport</keyword>
<organism evidence="5">
    <name type="scientific">Tuwongella immobilis</name>
    <dbReference type="NCBI Taxonomy" id="692036"/>
    <lineage>
        <taxon>Bacteria</taxon>
        <taxon>Pseudomonadati</taxon>
        <taxon>Planctomycetota</taxon>
        <taxon>Planctomycetia</taxon>
        <taxon>Gemmatales</taxon>
        <taxon>Gemmataceae</taxon>
        <taxon>Tuwongella</taxon>
    </lineage>
</organism>
<dbReference type="KEGG" id="tim:GMBLW1_28610"/>
<dbReference type="GO" id="GO:0016887">
    <property type="term" value="F:ATP hydrolysis activity"/>
    <property type="evidence" value="ECO:0007669"/>
    <property type="project" value="InterPro"/>
</dbReference>
<dbReference type="EMBL" id="LR593887">
    <property type="protein sequence ID" value="VTR97623.1"/>
    <property type="molecule type" value="Genomic_DNA"/>
</dbReference>
<feature type="domain" description="ABC transporter" evidence="4">
    <location>
        <begin position="2"/>
        <end position="232"/>
    </location>
</feature>
<keyword evidence="3" id="KW-0067">ATP-binding</keyword>
<accession>A0A6C2YIL7</accession>
<name>A0A6C2YIL7_9BACT</name>
<sequence>MIEIIGVNKHYGDKMAVRDLNLIIPAGELFAFLGPNGAGKTTTIKMICGLLFPSTGSVRVGGYDVQSQGDLARQLISYVPDQPYLYEKLTGREFLQFICDLYGLEPAVSRERIEAMIAMFSLEAFVDELTERYSHGMRQRTVFAAALVHEPKILIVDEPTVGLDPKSIRLLKDILRNEAKKGTTVFLSTHSLDIAQELADRIGIIEHGRLISCGTLESLRKQASLDGNLEDVFLKITEEAAEESTASVTGGGGVPTTGTGAV</sequence>
<dbReference type="Proteomes" id="UP000464378">
    <property type="component" value="Chromosome"/>
</dbReference>
<evidence type="ECO:0000259" key="4">
    <source>
        <dbReference type="PROSITE" id="PS50893"/>
    </source>
</evidence>
<gene>
    <name evidence="5" type="ORF">GMBLW1_28610</name>
</gene>
<dbReference type="InterPro" id="IPR027417">
    <property type="entry name" value="P-loop_NTPase"/>
</dbReference>
<dbReference type="CDD" id="cd03230">
    <property type="entry name" value="ABC_DR_subfamily_A"/>
    <property type="match status" value="1"/>
</dbReference>
<dbReference type="InterPro" id="IPR051782">
    <property type="entry name" value="ABC_Transporter_VariousFunc"/>
</dbReference>
<dbReference type="Gene3D" id="3.40.50.300">
    <property type="entry name" value="P-loop containing nucleotide triphosphate hydrolases"/>
    <property type="match status" value="1"/>
</dbReference>
<dbReference type="RefSeq" id="WP_162656343.1">
    <property type="nucleotide sequence ID" value="NZ_LR593887.1"/>
</dbReference>
<dbReference type="EMBL" id="LR586016">
    <property type="protein sequence ID" value="VIP01099.1"/>
    <property type="molecule type" value="Genomic_DNA"/>
</dbReference>
<keyword evidence="2" id="KW-0547">Nucleotide-binding</keyword>
<evidence type="ECO:0000256" key="2">
    <source>
        <dbReference type="ARBA" id="ARBA00022741"/>
    </source>
</evidence>
<dbReference type="AlphaFoldDB" id="A0A6C2YIL7"/>
<dbReference type="Pfam" id="PF00005">
    <property type="entry name" value="ABC_tran"/>
    <property type="match status" value="1"/>
</dbReference>
<dbReference type="PANTHER" id="PTHR42939">
    <property type="entry name" value="ABC TRANSPORTER ATP-BINDING PROTEIN ALBC-RELATED"/>
    <property type="match status" value="1"/>
</dbReference>
<keyword evidence="6" id="KW-1185">Reference proteome</keyword>